<evidence type="ECO:0000313" key="1">
    <source>
        <dbReference type="EMBL" id="NYJ22417.1"/>
    </source>
</evidence>
<gene>
    <name evidence="1" type="ORF">HNR13_000704</name>
</gene>
<organism evidence="1 2">
    <name type="scientific">Leifsonia shinshuensis</name>
    <dbReference type="NCBI Taxonomy" id="150026"/>
    <lineage>
        <taxon>Bacteria</taxon>
        <taxon>Bacillati</taxon>
        <taxon>Actinomycetota</taxon>
        <taxon>Actinomycetes</taxon>
        <taxon>Micrococcales</taxon>
        <taxon>Microbacteriaceae</taxon>
        <taxon>Leifsonia</taxon>
    </lineage>
</organism>
<sequence>MWTTAETATTPLPRDRVWEAVRDLHTGALTYSGADGFELHGPFAVGTELTVTPEGQESIRSTIAVLEPGRTYADVTEFGDVRLTFRYDLEDGPGDDTAGEPAGTVVRYSLTIDGPGADAVGPELGPQISADFPESLAALLAESERRAGRSRLDA</sequence>
<evidence type="ECO:0000313" key="2">
    <source>
        <dbReference type="Proteomes" id="UP000578352"/>
    </source>
</evidence>
<reference evidence="1 2" key="1">
    <citation type="submission" date="2020-07" db="EMBL/GenBank/DDBJ databases">
        <title>Sequencing the genomes of 1000 actinobacteria strains.</title>
        <authorList>
            <person name="Klenk H.-P."/>
        </authorList>
    </citation>
    <scope>NUCLEOTIDE SEQUENCE [LARGE SCALE GENOMIC DNA]</scope>
    <source>
        <strain evidence="1 2">DSM 15165</strain>
    </source>
</reference>
<dbReference type="EMBL" id="JACCFL010000001">
    <property type="protein sequence ID" value="NYJ22417.1"/>
    <property type="molecule type" value="Genomic_DNA"/>
</dbReference>
<protein>
    <recommendedName>
        <fullName evidence="3">Polyketide cyclase</fullName>
    </recommendedName>
</protein>
<comment type="caution">
    <text evidence="1">The sequence shown here is derived from an EMBL/GenBank/DDBJ whole genome shotgun (WGS) entry which is preliminary data.</text>
</comment>
<evidence type="ECO:0008006" key="3">
    <source>
        <dbReference type="Google" id="ProtNLM"/>
    </source>
</evidence>
<accession>A0A853CP31</accession>
<dbReference type="InterPro" id="IPR023393">
    <property type="entry name" value="START-like_dom_sf"/>
</dbReference>
<dbReference type="RefSeq" id="WP_179604466.1">
    <property type="nucleotide sequence ID" value="NZ_BAABEH010000001.1"/>
</dbReference>
<name>A0A853CP31_9MICO</name>
<dbReference type="SUPFAM" id="SSF55961">
    <property type="entry name" value="Bet v1-like"/>
    <property type="match status" value="1"/>
</dbReference>
<dbReference type="Gene3D" id="3.30.530.20">
    <property type="match status" value="1"/>
</dbReference>
<proteinExistence type="predicted"/>
<dbReference type="Proteomes" id="UP000578352">
    <property type="component" value="Unassembled WGS sequence"/>
</dbReference>
<dbReference type="AlphaFoldDB" id="A0A853CP31"/>